<comment type="caution">
    <text evidence="1">The sequence shown here is derived from an EMBL/GenBank/DDBJ whole genome shotgun (WGS) entry which is preliminary data.</text>
</comment>
<dbReference type="EMBL" id="JADAKE010000022">
    <property type="protein sequence ID" value="MBF8808634.1"/>
    <property type="molecule type" value="Genomic_DNA"/>
</dbReference>
<accession>A0A931F979</accession>
<organism evidence="1 2">
    <name type="scientific">Enterococcus lacertideformus</name>
    <dbReference type="NCBI Taxonomy" id="2771493"/>
    <lineage>
        <taxon>Bacteria</taxon>
        <taxon>Bacillati</taxon>
        <taxon>Bacillota</taxon>
        <taxon>Bacilli</taxon>
        <taxon>Lactobacillales</taxon>
        <taxon>Enterococcaceae</taxon>
        <taxon>Enterococcus</taxon>
    </lineage>
</organism>
<evidence type="ECO:0000313" key="1">
    <source>
        <dbReference type="EMBL" id="MBF8808634.1"/>
    </source>
</evidence>
<proteinExistence type="predicted"/>
<name>A0A931F979_9ENTE</name>
<reference evidence="1" key="1">
    <citation type="submission" date="2020-09" db="EMBL/GenBank/DDBJ databases">
        <title>Genomic insights into the novelty and pathogenicity of a unique biofilm-forming Enterococcus sp. bacteria (Enterococcus lacertideformus) identified in reptiles.</title>
        <authorList>
            <person name="Agius J.E."/>
            <person name="Phalen D.N."/>
            <person name="Rose K."/>
            <person name="Eden J.-S."/>
        </authorList>
    </citation>
    <scope>NUCLEOTIDE SEQUENCE</scope>
    <source>
        <strain evidence="1">PHRS 0518</strain>
    </source>
</reference>
<keyword evidence="2" id="KW-1185">Reference proteome</keyword>
<sequence>MNILKLKEKYIFEKNGDIIIPVLHAKIGCKIGIEIAKSIPEVKIFFILDGINMEAVVHKNDFYNRSIMNRELRYIYRNRYSLEGKIIFFNKGEKCEAPWKMNPEL</sequence>
<dbReference type="Proteomes" id="UP000637757">
    <property type="component" value="Unassembled WGS sequence"/>
</dbReference>
<gene>
    <name evidence="1" type="ORF">IC227_10690</name>
</gene>
<protein>
    <submittedName>
        <fullName evidence="1">Uncharacterized protein</fullName>
    </submittedName>
</protein>
<evidence type="ECO:0000313" key="2">
    <source>
        <dbReference type="Proteomes" id="UP000637757"/>
    </source>
</evidence>
<dbReference type="AlphaFoldDB" id="A0A931F979"/>